<feature type="domain" description="Disease resistance R13L4/SHOC-2-like LRR" evidence="5">
    <location>
        <begin position="364"/>
        <end position="540"/>
    </location>
</feature>
<dbReference type="Proteomes" id="UP000796880">
    <property type="component" value="Unassembled WGS sequence"/>
</dbReference>
<dbReference type="Pfam" id="PF23559">
    <property type="entry name" value="WHD_DRP"/>
    <property type="match status" value="1"/>
</dbReference>
<dbReference type="InterPro" id="IPR036388">
    <property type="entry name" value="WH-like_DNA-bd_sf"/>
</dbReference>
<dbReference type="PANTHER" id="PTHR23155:SF1076">
    <property type="entry name" value="LEUCINE-RICH REPEAT (LRR) FAMILY PROTEIN-RELATED"/>
    <property type="match status" value="1"/>
</dbReference>
<dbReference type="AlphaFoldDB" id="A0A8K0HH12"/>
<evidence type="ECO:0000259" key="4">
    <source>
        <dbReference type="Pfam" id="PF23559"/>
    </source>
</evidence>
<organism evidence="6 7">
    <name type="scientific">Rhamnella rubrinervis</name>
    <dbReference type="NCBI Taxonomy" id="2594499"/>
    <lineage>
        <taxon>Eukaryota</taxon>
        <taxon>Viridiplantae</taxon>
        <taxon>Streptophyta</taxon>
        <taxon>Embryophyta</taxon>
        <taxon>Tracheophyta</taxon>
        <taxon>Spermatophyta</taxon>
        <taxon>Magnoliopsida</taxon>
        <taxon>eudicotyledons</taxon>
        <taxon>Gunneridae</taxon>
        <taxon>Pentapetalae</taxon>
        <taxon>rosids</taxon>
        <taxon>fabids</taxon>
        <taxon>Rosales</taxon>
        <taxon>Rhamnaceae</taxon>
        <taxon>rhamnoid group</taxon>
        <taxon>Rhamneae</taxon>
        <taxon>Rhamnella</taxon>
    </lineage>
</organism>
<protein>
    <recommendedName>
        <fullName evidence="8">Disease resistance RPP13-like protein 4</fullName>
    </recommendedName>
</protein>
<keyword evidence="7" id="KW-1185">Reference proteome</keyword>
<comment type="caution">
    <text evidence="6">The sequence shown here is derived from an EMBL/GenBank/DDBJ whole genome shotgun (WGS) entry which is preliminary data.</text>
</comment>
<dbReference type="Pfam" id="PF23598">
    <property type="entry name" value="LRR_14"/>
    <property type="match status" value="1"/>
</dbReference>
<evidence type="ECO:0000256" key="1">
    <source>
        <dbReference type="ARBA" id="ARBA00022737"/>
    </source>
</evidence>
<accession>A0A8K0HH12</accession>
<dbReference type="Gene3D" id="3.80.10.10">
    <property type="entry name" value="Ribonuclease Inhibitor"/>
    <property type="match status" value="2"/>
</dbReference>
<feature type="region of interest" description="Disordered" evidence="3">
    <location>
        <begin position="41"/>
        <end position="61"/>
    </location>
</feature>
<feature type="compositionally biased region" description="Low complexity" evidence="3">
    <location>
        <begin position="41"/>
        <end position="57"/>
    </location>
</feature>
<evidence type="ECO:0000259" key="5">
    <source>
        <dbReference type="Pfam" id="PF23598"/>
    </source>
</evidence>
<reference evidence="6" key="1">
    <citation type="submission" date="2020-03" db="EMBL/GenBank/DDBJ databases">
        <title>A high-quality chromosome-level genome assembly of a woody plant with both climbing and erect habits, Rhamnella rubrinervis.</title>
        <authorList>
            <person name="Lu Z."/>
            <person name="Yang Y."/>
            <person name="Zhu X."/>
            <person name="Sun Y."/>
        </authorList>
    </citation>
    <scope>NUCLEOTIDE SEQUENCE</scope>
    <source>
        <strain evidence="6">BYM</strain>
        <tissue evidence="6">Leaf</tissue>
    </source>
</reference>
<evidence type="ECO:0000313" key="7">
    <source>
        <dbReference type="Proteomes" id="UP000796880"/>
    </source>
</evidence>
<dbReference type="InterPro" id="IPR058922">
    <property type="entry name" value="WHD_DRP"/>
</dbReference>
<dbReference type="InterPro" id="IPR032675">
    <property type="entry name" value="LRR_dom_sf"/>
</dbReference>
<evidence type="ECO:0000256" key="2">
    <source>
        <dbReference type="ARBA" id="ARBA00022821"/>
    </source>
</evidence>
<name>A0A8K0HH12_9ROSA</name>
<gene>
    <name evidence="6" type="ORF">FNV43_RR07685</name>
</gene>
<dbReference type="PANTHER" id="PTHR23155">
    <property type="entry name" value="DISEASE RESISTANCE PROTEIN RP"/>
    <property type="match status" value="1"/>
</dbReference>
<dbReference type="InterPro" id="IPR044974">
    <property type="entry name" value="Disease_R_plants"/>
</dbReference>
<dbReference type="InterPro" id="IPR055414">
    <property type="entry name" value="LRR_R13L4/SHOC2-like"/>
</dbReference>
<keyword evidence="2" id="KW-0611">Plant defense</keyword>
<feature type="domain" description="Disease resistance protein winged helix" evidence="4">
    <location>
        <begin position="212"/>
        <end position="279"/>
    </location>
</feature>
<dbReference type="GO" id="GO:0098542">
    <property type="term" value="P:defense response to other organism"/>
    <property type="evidence" value="ECO:0007669"/>
    <property type="project" value="TreeGrafter"/>
</dbReference>
<evidence type="ECO:0000256" key="3">
    <source>
        <dbReference type="SAM" id="MobiDB-lite"/>
    </source>
</evidence>
<sequence>MSFSALSSLKTSNEILTLDTVIDVVIPAVLQRLDKSKLSLSQSLPTSNNTGATTSNAHGDDDEYQRMANQVDKLSRDLVYIKDAFNRLKKFEESASHLFKALEQQCEHLDAPPLGPQDVALQKERIQNKLRLLGDIVIKLKRQIPSPHQIPSITLEGGRSYSSQFNTRQMVGKLPDLHASNEFKDSPEFKDLQVIYNSLDVTKKQCLLCFAVFPANEIVKKRILIHWWDGEGFLVNGKKTTKEVADEIFKELMDKGCIEPVGKKRRRFSDSFKMHPLVHSSVIVLAAEVGFFDFDKGSPTAKFSRSFRAALVKGSSQEIMKPDLNTEKLDPQKLDSEKLDPEKLQTIFNVNEPYPDFFKLEWFSKLRDVKVLYLGRWQNTAKHHIEVEDVEFLKGLKNMKHLRFFSLQGISRISKLPDSICMLSSLRILDLRACHNLEVLPNRIGSLRKLTYLDISQCYLLDYIPKGISMLSELQVLKGFIISDDKNGSSCTLSELLQLKKLRKLGINTSREDFPTEEELSTLQRFGMLQKLTIAWGGMSVFTQPANISGKENAIAQSSTPNALNNGGEKKKLSFSKTLTKLGTFKGVPRSDAGNQESLKELKKLDLQCYPRKEAPSWLMPDKLRSLKKLYIRGGELQNLTQNLRDQWTVETLRLKFLSELRMDWKELRKSFPSLIYLEKVKCPKLTFFPCDEGGIWVKP</sequence>
<evidence type="ECO:0008006" key="8">
    <source>
        <dbReference type="Google" id="ProtNLM"/>
    </source>
</evidence>
<evidence type="ECO:0000313" key="6">
    <source>
        <dbReference type="EMBL" id="KAF3451590.1"/>
    </source>
</evidence>
<keyword evidence="1" id="KW-0677">Repeat</keyword>
<dbReference type="EMBL" id="VOIH02000003">
    <property type="protein sequence ID" value="KAF3451590.1"/>
    <property type="molecule type" value="Genomic_DNA"/>
</dbReference>
<dbReference type="Gene3D" id="1.10.10.10">
    <property type="entry name" value="Winged helix-like DNA-binding domain superfamily/Winged helix DNA-binding domain"/>
    <property type="match status" value="1"/>
</dbReference>
<dbReference type="SUPFAM" id="SSF52058">
    <property type="entry name" value="L domain-like"/>
    <property type="match status" value="1"/>
</dbReference>
<proteinExistence type="predicted"/>
<dbReference type="OrthoDB" id="1110401at2759"/>